<comment type="similarity">
    <text evidence="2">Belongs to the cytochrome c-552 family.</text>
</comment>
<evidence type="ECO:0000256" key="1">
    <source>
        <dbReference type="ARBA" id="ARBA00004196"/>
    </source>
</evidence>
<dbReference type="GO" id="GO:0020037">
    <property type="term" value="F:heme binding"/>
    <property type="evidence" value="ECO:0007669"/>
    <property type="project" value="TreeGrafter"/>
</dbReference>
<keyword evidence="12" id="KW-1185">Reference proteome</keyword>
<dbReference type="GO" id="GO:0046872">
    <property type="term" value="F:metal ion binding"/>
    <property type="evidence" value="ECO:0007669"/>
    <property type="project" value="UniProtKB-KW"/>
</dbReference>
<evidence type="ECO:0000256" key="10">
    <source>
        <dbReference type="ARBA" id="ARBA00049131"/>
    </source>
</evidence>
<dbReference type="PANTHER" id="PTHR30633">
    <property type="entry name" value="CYTOCHROME C-552 RESPIRATORY NITRITE REDUCTASE"/>
    <property type="match status" value="1"/>
</dbReference>
<dbReference type="InterPro" id="IPR003321">
    <property type="entry name" value="Cyt_c552"/>
</dbReference>
<accession>C7N0P3</accession>
<gene>
    <name evidence="11" type="ordered locus">Shel_00460</name>
</gene>
<evidence type="ECO:0000256" key="9">
    <source>
        <dbReference type="ARBA" id="ARBA00023004"/>
    </source>
</evidence>
<dbReference type="PROSITE" id="PS51257">
    <property type="entry name" value="PROKAR_LIPOPROTEIN"/>
    <property type="match status" value="1"/>
</dbReference>
<dbReference type="Pfam" id="PF02335">
    <property type="entry name" value="Cytochrom_C552"/>
    <property type="match status" value="1"/>
</dbReference>
<evidence type="ECO:0000313" key="12">
    <source>
        <dbReference type="Proteomes" id="UP000002026"/>
    </source>
</evidence>
<keyword evidence="6" id="KW-0732">Signal</keyword>
<evidence type="ECO:0000256" key="5">
    <source>
        <dbReference type="ARBA" id="ARBA00022723"/>
    </source>
</evidence>
<protein>
    <recommendedName>
        <fullName evidence="3">nitrite reductase (cytochrome; ammonia-forming)</fullName>
        <ecNumber evidence="3">1.7.2.2</ecNumber>
    </recommendedName>
</protein>
<dbReference type="InterPro" id="IPR036280">
    <property type="entry name" value="Multihaem_cyt_sf"/>
</dbReference>
<keyword evidence="5" id="KW-0479">Metal-binding</keyword>
<reference evidence="11 12" key="1">
    <citation type="journal article" date="2009" name="Stand. Genomic Sci.">
        <title>Complete genome sequence of Slackia heliotrinireducens type strain (RHS 1).</title>
        <authorList>
            <person name="Pukall R."/>
            <person name="Lapidus A."/>
            <person name="Nolan M."/>
            <person name="Copeland A."/>
            <person name="Glavina Del Rio T."/>
            <person name="Lucas S."/>
            <person name="Chen F."/>
            <person name="Tice H."/>
            <person name="Cheng J.F."/>
            <person name="Chertkov O."/>
            <person name="Bruce D."/>
            <person name="Goodwin L."/>
            <person name="Kuske C."/>
            <person name="Brettin T."/>
            <person name="Detter J.C."/>
            <person name="Han C."/>
            <person name="Pitluck S."/>
            <person name="Pati A."/>
            <person name="Mavrommatis K."/>
            <person name="Ivanova N."/>
            <person name="Ovchinnikova G."/>
            <person name="Chen A."/>
            <person name="Palaniappan K."/>
            <person name="Schneider S."/>
            <person name="Rohde M."/>
            <person name="Chain P."/>
            <person name="D'haeseleer P."/>
            <person name="Goker M."/>
            <person name="Bristow J."/>
            <person name="Eisen J.A."/>
            <person name="Markowitz V."/>
            <person name="Kyrpides N.C."/>
            <person name="Klenk H.P."/>
            <person name="Hugenholtz P."/>
        </authorList>
    </citation>
    <scope>NUCLEOTIDE SEQUENCE [LARGE SCALE GENOMIC DNA]</scope>
    <source>
        <strain evidence="12">ATCC 29202 / DSM 20476 / NCTC 11029 / RHS 1</strain>
    </source>
</reference>
<evidence type="ECO:0000256" key="7">
    <source>
        <dbReference type="ARBA" id="ARBA00022837"/>
    </source>
</evidence>
<evidence type="ECO:0000256" key="8">
    <source>
        <dbReference type="ARBA" id="ARBA00023002"/>
    </source>
</evidence>
<evidence type="ECO:0000256" key="6">
    <source>
        <dbReference type="ARBA" id="ARBA00022729"/>
    </source>
</evidence>
<dbReference type="GO" id="GO:0042279">
    <property type="term" value="F:nitrite reductase (cytochrome, ammonia-forming) activity"/>
    <property type="evidence" value="ECO:0007669"/>
    <property type="project" value="UniProtKB-EC"/>
</dbReference>
<dbReference type="GO" id="GO:0019645">
    <property type="term" value="P:anaerobic electron transport chain"/>
    <property type="evidence" value="ECO:0007669"/>
    <property type="project" value="TreeGrafter"/>
</dbReference>
<organism evidence="11 12">
    <name type="scientific">Slackia heliotrinireducens (strain ATCC 29202 / DSM 20476 / NCTC 11029 / RHS 1)</name>
    <name type="common">Peptococcus heliotrinreducens</name>
    <dbReference type="NCBI Taxonomy" id="471855"/>
    <lineage>
        <taxon>Bacteria</taxon>
        <taxon>Bacillati</taxon>
        <taxon>Actinomycetota</taxon>
        <taxon>Coriobacteriia</taxon>
        <taxon>Eggerthellales</taxon>
        <taxon>Eggerthellaceae</taxon>
        <taxon>Slackia</taxon>
    </lineage>
</organism>
<dbReference type="PANTHER" id="PTHR30633:SF0">
    <property type="entry name" value="CYTOCHROME C-552"/>
    <property type="match status" value="1"/>
</dbReference>
<evidence type="ECO:0000313" key="11">
    <source>
        <dbReference type="EMBL" id="ACV21121.1"/>
    </source>
</evidence>
<dbReference type="eggNOG" id="COG3303">
    <property type="taxonomic scope" value="Bacteria"/>
</dbReference>
<keyword evidence="4" id="KW-0349">Heme</keyword>
<evidence type="ECO:0000256" key="3">
    <source>
        <dbReference type="ARBA" id="ARBA00011887"/>
    </source>
</evidence>
<dbReference type="EMBL" id="CP001684">
    <property type="protein sequence ID" value="ACV21121.1"/>
    <property type="molecule type" value="Genomic_DNA"/>
</dbReference>
<dbReference type="SUPFAM" id="SSF48695">
    <property type="entry name" value="Multiheme cytochromes"/>
    <property type="match status" value="1"/>
</dbReference>
<keyword evidence="9" id="KW-0408">Iron</keyword>
<dbReference type="Proteomes" id="UP000002026">
    <property type="component" value="Chromosome"/>
</dbReference>
<dbReference type="Gene3D" id="1.10.1130.10">
    <property type="entry name" value="Flavocytochrome C3, Chain A"/>
    <property type="match status" value="1"/>
</dbReference>
<name>C7N0P3_SLAHD</name>
<dbReference type="GO" id="GO:0030288">
    <property type="term" value="C:outer membrane-bounded periplasmic space"/>
    <property type="evidence" value="ECO:0007669"/>
    <property type="project" value="TreeGrafter"/>
</dbReference>
<dbReference type="KEGG" id="shi:Shel_00460"/>
<proteinExistence type="inferred from homology"/>
<evidence type="ECO:0000256" key="4">
    <source>
        <dbReference type="ARBA" id="ARBA00022617"/>
    </source>
</evidence>
<dbReference type="EC" id="1.7.2.2" evidence="3"/>
<dbReference type="RefSeq" id="WP_012797232.1">
    <property type="nucleotide sequence ID" value="NC_013165.1"/>
</dbReference>
<dbReference type="HOGENOM" id="CLU_035040_1_0_11"/>
<comment type="subcellular location">
    <subcellularLocation>
        <location evidence="1">Cell envelope</location>
    </subcellularLocation>
</comment>
<dbReference type="AlphaFoldDB" id="C7N0P3"/>
<dbReference type="STRING" id="471855.Shel_00460"/>
<keyword evidence="7" id="KW-0106">Calcium</keyword>
<sequence length="442" mass="48207">MKASKKTTAAIVVGLVAVLALSMFAIGCKGGNEATVTHSDDTAATADESTMRGYAEQFPLEYNSSQMTRVNAKGFTIGHDVGTLRDICERPVMRDVNGDIEWNEDGTMSVFTSEYDEESGQYIVPDLTDEQLEELNLKSGCVACKSSKFNDIYAAQGPAAYGNVYNGEARAIVNDEYWDCAMCHDGTPSADNVGPQLVYFQALGEGLVEQLDPKMAVCAQCHNSYDYRSRIQTEEDLATFKPYRYGNDIDAVFQSAYEDEVNFFENDLGLPESYVVHPNVEGYMSTKHNAMGVTCVDCHMPVTVDEETGTEYRSHFSANSPLESEDSLNYCLTCHKSQGIESTEAMVDFVRGKQEVLAGDIETLKADIDAYGTALSEAIASGSMSDADVEQAKMDYAKATWYYQTLVTGPYESLGSQIAMLDTADILTKAHAAIDEGTGLIG</sequence>
<evidence type="ECO:0000256" key="2">
    <source>
        <dbReference type="ARBA" id="ARBA00009288"/>
    </source>
</evidence>
<comment type="catalytic activity">
    <reaction evidence="10">
        <text>6 Fe(III)-[cytochrome c] + NH4(+) + 2 H2O = 6 Fe(II)-[cytochrome c] + nitrite + 8 H(+)</text>
        <dbReference type="Rhea" id="RHEA:13089"/>
        <dbReference type="Rhea" id="RHEA-COMP:10350"/>
        <dbReference type="Rhea" id="RHEA-COMP:14399"/>
        <dbReference type="ChEBI" id="CHEBI:15377"/>
        <dbReference type="ChEBI" id="CHEBI:15378"/>
        <dbReference type="ChEBI" id="CHEBI:16301"/>
        <dbReference type="ChEBI" id="CHEBI:28938"/>
        <dbReference type="ChEBI" id="CHEBI:29033"/>
        <dbReference type="ChEBI" id="CHEBI:29034"/>
        <dbReference type="EC" id="1.7.2.2"/>
    </reaction>
</comment>
<keyword evidence="8" id="KW-0560">Oxidoreductase</keyword>